<dbReference type="Proteomes" id="UP000269721">
    <property type="component" value="Unassembled WGS sequence"/>
</dbReference>
<proteinExistence type="predicted"/>
<reference evidence="3" key="1">
    <citation type="journal article" date="2018" name="Nat. Microbiol.">
        <title>Leveraging single-cell genomics to expand the fungal tree of life.</title>
        <authorList>
            <person name="Ahrendt S.R."/>
            <person name="Quandt C.A."/>
            <person name="Ciobanu D."/>
            <person name="Clum A."/>
            <person name="Salamov A."/>
            <person name="Andreopoulos B."/>
            <person name="Cheng J.F."/>
            <person name="Woyke T."/>
            <person name="Pelin A."/>
            <person name="Henrissat B."/>
            <person name="Reynolds N.K."/>
            <person name="Benny G.L."/>
            <person name="Smith M.E."/>
            <person name="James T.Y."/>
            <person name="Grigoriev I.V."/>
        </authorList>
    </citation>
    <scope>NUCLEOTIDE SEQUENCE [LARGE SCALE GENOMIC DNA]</scope>
</reference>
<dbReference type="InterPro" id="IPR012340">
    <property type="entry name" value="NA-bd_OB-fold"/>
</dbReference>
<sequence>MTGDVSIRTVWLWIHPAAFVVVMNMVEQAQFPAEDALANYRCVAGVGLVGLCAVDEIAGGRGARVVFSLASAARLLVRFDYANEGSSLASPAGARSRRTVVAIPTDARVPLSSSGTVARDIRARGRNTPQSLRPLTIKKFHGAQQSTPDEPSIVSDHELSRVRGCPPIEGFPIVMSNQVSIIVRIKSVQTLALHIIYVLEDGTGSFEVNKLLDALDDQVFQAAQWDEYRFQNTAEGASIVKAVHALRARGSEKEIRYESDRGGKRGGARIGDAIIPRGNLYAVADDA</sequence>
<evidence type="ECO:0000313" key="2">
    <source>
        <dbReference type="EMBL" id="RKO94017.1"/>
    </source>
</evidence>
<accession>A0A4V1ISL9</accession>
<keyword evidence="1" id="KW-0732">Signal</keyword>
<keyword evidence="3" id="KW-1185">Reference proteome</keyword>
<dbReference type="EMBL" id="KZ994041">
    <property type="protein sequence ID" value="RKO94017.1"/>
    <property type="molecule type" value="Genomic_DNA"/>
</dbReference>
<dbReference type="Gene3D" id="2.40.50.140">
    <property type="entry name" value="Nucleic acid-binding proteins"/>
    <property type="match status" value="1"/>
</dbReference>
<feature type="signal peptide" evidence="1">
    <location>
        <begin position="1"/>
        <end position="28"/>
    </location>
</feature>
<protein>
    <submittedName>
        <fullName evidence="2">Uncharacterized protein</fullName>
    </submittedName>
</protein>
<organism evidence="2 3">
    <name type="scientific">Blyttiomyces helicus</name>
    <dbReference type="NCBI Taxonomy" id="388810"/>
    <lineage>
        <taxon>Eukaryota</taxon>
        <taxon>Fungi</taxon>
        <taxon>Fungi incertae sedis</taxon>
        <taxon>Chytridiomycota</taxon>
        <taxon>Chytridiomycota incertae sedis</taxon>
        <taxon>Chytridiomycetes</taxon>
        <taxon>Chytridiomycetes incertae sedis</taxon>
        <taxon>Blyttiomyces</taxon>
    </lineage>
</organism>
<dbReference type="OrthoDB" id="25571at2759"/>
<gene>
    <name evidence="2" type="ORF">BDK51DRAFT_36923</name>
</gene>
<evidence type="ECO:0000256" key="1">
    <source>
        <dbReference type="SAM" id="SignalP"/>
    </source>
</evidence>
<feature type="chain" id="PRO_5020495167" evidence="1">
    <location>
        <begin position="29"/>
        <end position="287"/>
    </location>
</feature>
<dbReference type="AlphaFoldDB" id="A0A4V1ISL9"/>
<name>A0A4V1ISL9_9FUNG</name>
<evidence type="ECO:0000313" key="3">
    <source>
        <dbReference type="Proteomes" id="UP000269721"/>
    </source>
</evidence>